<comment type="subcellular location">
    <subcellularLocation>
        <location evidence="1 4">Nucleus</location>
    </subcellularLocation>
</comment>
<dbReference type="Pfam" id="PF16135">
    <property type="entry name" value="TDBD"/>
    <property type="match status" value="1"/>
</dbReference>
<dbReference type="AlphaFoldDB" id="A0A2H5NVT1"/>
<evidence type="ECO:0000259" key="6">
    <source>
        <dbReference type="Pfam" id="PF07897"/>
    </source>
</evidence>
<dbReference type="GO" id="GO:0005634">
    <property type="term" value="C:nucleus"/>
    <property type="evidence" value="ECO:0007669"/>
    <property type="project" value="UniProtKB-SubCell"/>
</dbReference>
<dbReference type="InterPro" id="IPR012463">
    <property type="entry name" value="Ninja_motif"/>
</dbReference>
<evidence type="ECO:0000256" key="5">
    <source>
        <dbReference type="SAM" id="MobiDB-lite"/>
    </source>
</evidence>
<dbReference type="Pfam" id="PF16136">
    <property type="entry name" value="NLS_NINJA_AFP"/>
    <property type="match status" value="1"/>
</dbReference>
<comment type="function">
    <text evidence="4">Acts as a negative regulator of abscisic acid (ABA) response.</text>
</comment>
<feature type="region of interest" description="Disordered" evidence="5">
    <location>
        <begin position="263"/>
        <end position="298"/>
    </location>
</feature>
<evidence type="ECO:0000256" key="4">
    <source>
        <dbReference type="RuleBase" id="RU369029"/>
    </source>
</evidence>
<keyword evidence="9" id="KW-1185">Reference proteome</keyword>
<name>A0A2H5NVT1_CITUN</name>
<organism evidence="8 9">
    <name type="scientific">Citrus unshiu</name>
    <name type="common">Satsuma mandarin</name>
    <name type="synonym">Citrus nobilis var. unshiu</name>
    <dbReference type="NCBI Taxonomy" id="55188"/>
    <lineage>
        <taxon>Eukaryota</taxon>
        <taxon>Viridiplantae</taxon>
        <taxon>Streptophyta</taxon>
        <taxon>Embryophyta</taxon>
        <taxon>Tracheophyta</taxon>
        <taxon>Spermatophyta</taxon>
        <taxon>Magnoliopsida</taxon>
        <taxon>eudicotyledons</taxon>
        <taxon>Gunneridae</taxon>
        <taxon>Pentapetalae</taxon>
        <taxon>rosids</taxon>
        <taxon>malvids</taxon>
        <taxon>Sapindales</taxon>
        <taxon>Rutaceae</taxon>
        <taxon>Aurantioideae</taxon>
        <taxon>Citrus</taxon>
    </lineage>
</organism>
<evidence type="ECO:0000313" key="8">
    <source>
        <dbReference type="EMBL" id="GAY44210.1"/>
    </source>
</evidence>
<evidence type="ECO:0000259" key="7">
    <source>
        <dbReference type="Pfam" id="PF16135"/>
    </source>
</evidence>
<dbReference type="InterPro" id="IPR031307">
    <property type="entry name" value="Ninja_fam"/>
</dbReference>
<dbReference type="GO" id="GO:0007165">
    <property type="term" value="P:signal transduction"/>
    <property type="evidence" value="ECO:0007669"/>
    <property type="project" value="InterPro"/>
</dbReference>
<sequence length="382" mass="41368">MGDANENRNKSRKEMLNLSLQIEKYPRDLLQRFRSTSDSQQSLELTRSGETGAEIELNLGLSLGGRFGVDKNAKKKLLRSSSIAGSIPIFREIDLATTPAADDTTTTQAATYPTLIRASSLPTETEEEWRKRKELQTLRRMEAKRRRSEKQRNSSSSASINSAKTEVNLEDEKHNLAGNRTVAPPFGMQSWAAAARQALLGGGVKGGSGGGFLQGLVQPCSQGSVESQGGSSSGITELESKPLQGMSSGGEARTPLTVQALQDRSSQEAVGSSVTNINENACHTSRPENLSNKLDRRNSRGREMAMNTYEDMPCVFTKGDGPNGRKIEGILYRYGKGEEVRIMCVCHGSFLSPAEFVKHAGGGDVDHPLRHIVVNPAAAPFS</sequence>
<proteinExistence type="inferred from homology"/>
<reference evidence="8 9" key="1">
    <citation type="journal article" date="2017" name="Front. Genet.">
        <title>Draft sequencing of the heterozygous diploid genome of Satsuma (Citrus unshiu Marc.) using a hybrid assembly approach.</title>
        <authorList>
            <person name="Shimizu T."/>
            <person name="Tanizawa Y."/>
            <person name="Mochizuki T."/>
            <person name="Nagasaki H."/>
            <person name="Yoshioka T."/>
            <person name="Toyoda A."/>
            <person name="Fujiyama A."/>
            <person name="Kaminuma E."/>
            <person name="Nakamura Y."/>
        </authorList>
    </citation>
    <scope>NUCLEOTIDE SEQUENCE [LARGE SCALE GENOMIC DNA]</scope>
    <source>
        <strain evidence="9">cv. Miyagawa wase</strain>
    </source>
</reference>
<dbReference type="Proteomes" id="UP000236630">
    <property type="component" value="Unassembled WGS sequence"/>
</dbReference>
<evidence type="ECO:0000256" key="1">
    <source>
        <dbReference type="ARBA" id="ARBA00004123"/>
    </source>
</evidence>
<feature type="compositionally biased region" description="Polar residues" evidence="5">
    <location>
        <begin position="263"/>
        <end position="292"/>
    </location>
</feature>
<feature type="domain" description="Ethylene-responsive binding factor-associated repression" evidence="6">
    <location>
        <begin position="54"/>
        <end position="85"/>
    </location>
</feature>
<keyword evidence="3 4" id="KW-0539">Nucleus</keyword>
<feature type="region of interest" description="Disordered" evidence="5">
    <location>
        <begin position="221"/>
        <end position="251"/>
    </location>
</feature>
<dbReference type="PANTHER" id="PTHR31413:SF46">
    <property type="entry name" value="NINJA-FAMILY PROTEIN AFP1"/>
    <property type="match status" value="1"/>
</dbReference>
<dbReference type="EMBL" id="BDQV01000022">
    <property type="protein sequence ID" value="GAY44210.1"/>
    <property type="molecule type" value="Genomic_DNA"/>
</dbReference>
<feature type="domain" description="Tify" evidence="7">
    <location>
        <begin position="341"/>
        <end position="373"/>
    </location>
</feature>
<dbReference type="GO" id="GO:0045892">
    <property type="term" value="P:negative regulation of DNA-templated transcription"/>
    <property type="evidence" value="ECO:0007669"/>
    <property type="project" value="TreeGrafter"/>
</dbReference>
<dbReference type="InterPro" id="IPR032310">
    <property type="entry name" value="NLS_NINJA_AFP-like"/>
</dbReference>
<comment type="caution">
    <text evidence="8">The sequence shown here is derived from an EMBL/GenBank/DDBJ whole genome shotgun (WGS) entry which is preliminary data.</text>
</comment>
<dbReference type="InterPro" id="IPR032308">
    <property type="entry name" value="TDBD"/>
</dbReference>
<dbReference type="PANTHER" id="PTHR31413">
    <property type="entry name" value="AFP HOMOLOG 2"/>
    <property type="match status" value="1"/>
</dbReference>
<feature type="compositionally biased region" description="Low complexity" evidence="5">
    <location>
        <begin position="221"/>
        <end position="234"/>
    </location>
</feature>
<accession>A0A2H5NVT1</accession>
<feature type="compositionally biased region" description="Low complexity" evidence="5">
    <location>
        <begin position="153"/>
        <end position="163"/>
    </location>
</feature>
<dbReference type="STRING" id="55188.A0A2H5NVT1"/>
<comment type="similarity">
    <text evidence="2 4">Belongs to the Ninja family.</text>
</comment>
<gene>
    <name evidence="8" type="ORF">CUMW_080470</name>
</gene>
<dbReference type="GO" id="GO:0009737">
    <property type="term" value="P:response to abscisic acid"/>
    <property type="evidence" value="ECO:0007669"/>
    <property type="project" value="TreeGrafter"/>
</dbReference>
<evidence type="ECO:0000256" key="2">
    <source>
        <dbReference type="ARBA" id="ARBA00006081"/>
    </source>
</evidence>
<evidence type="ECO:0000313" key="9">
    <source>
        <dbReference type="Proteomes" id="UP000236630"/>
    </source>
</evidence>
<evidence type="ECO:0000256" key="3">
    <source>
        <dbReference type="ARBA" id="ARBA00023242"/>
    </source>
</evidence>
<protein>
    <recommendedName>
        <fullName evidence="4">Ninja-family protein</fullName>
    </recommendedName>
    <alternativeName>
        <fullName evidence="4">ABI-binding protein</fullName>
    </alternativeName>
</protein>
<dbReference type="Pfam" id="PF07897">
    <property type="entry name" value="EAR"/>
    <property type="match status" value="1"/>
</dbReference>
<feature type="region of interest" description="Disordered" evidence="5">
    <location>
        <begin position="138"/>
        <end position="171"/>
    </location>
</feature>